<dbReference type="GO" id="GO:0005524">
    <property type="term" value="F:ATP binding"/>
    <property type="evidence" value="ECO:0007669"/>
    <property type="project" value="UniProtKB-UniRule"/>
</dbReference>
<comment type="function">
    <text evidence="15">Acts as a processive, ATP-dependent zinc metallopeptidase for both cytoplasmic and membrane proteins. Plays a role in the quality control of integral membrane proteins.</text>
</comment>
<dbReference type="InterPro" id="IPR005936">
    <property type="entry name" value="FtsH"/>
</dbReference>
<sequence length="657" mass="72158">MNSNNKKIIRNLLIYLGIPILLVVLLLLLFDRGADQTGLKYSDVLSYFEDGKVSAYSLNLGTGEMKLTVTEDSSKKESVVRYTVPNVNLFYNDVSDYIKSYNEEHPNNRMTQDVIRPAKTSWLVSLIPTLLMIALLVAFWVFMMKRMGGGGAGNQMNFGKAKVKQINDEKRRTTFADVAGADEEKEELREIVEFLKRPNKYNELGARIPKGVLLVGPPGTGKTLLARAVAGEAGVPFFSISGSDFVEMFVGVGASRVRDLFDKAKKNHPCIIFIDEIDAVGRQRGAGLGGGHDEREQTLNQLLVEMDGFGANEGVIMIAATNRPDILDPALMRPGRFDRQVMVGYPDVRGREDILRVHAKGKPLAPDVDLSTIAKSTAGFTGADLENLLNEAALLAARKDHKSITMEEIEEATIKVVVGTEKKSRVMTNKEKKLTAYHEAGHAIATYFCDSQDPVHQISIIPRGMAGGYTMHLPTEDKSYQSRNEMREELIVLLGGRVAEALVLDDISTGASNDIERATKIVRAMVTKYGMSDRLGPITYGADSSNPFLGKEMGHVSNYSEETAAEIDEEIKSIICDAYDKTKKVLSEHIDLLHRLAGVLFEREKLDADEFLDVMNGKLLPSAQTAAAGIIPAEAAAPETTELPTEAQTEPEANTNE</sequence>
<protein>
    <recommendedName>
        <fullName evidence="15">ATP-dependent zinc metalloprotease FtsH</fullName>
        <ecNumber evidence="15">3.4.24.-</ecNumber>
    </recommendedName>
</protein>
<dbReference type="RefSeq" id="WP_308448775.1">
    <property type="nucleotide sequence ID" value="NZ_JAJEQC010000003.1"/>
</dbReference>
<dbReference type="FunFam" id="3.40.50.300:FF:000001">
    <property type="entry name" value="ATP-dependent zinc metalloprotease FtsH"/>
    <property type="match status" value="1"/>
</dbReference>
<evidence type="ECO:0000256" key="4">
    <source>
        <dbReference type="ARBA" id="ARBA00022670"/>
    </source>
</evidence>
<keyword evidence="12 15" id="KW-0482">Metalloprotease</keyword>
<evidence type="ECO:0000256" key="2">
    <source>
        <dbReference type="ARBA" id="ARBA00010044"/>
    </source>
</evidence>
<dbReference type="AlphaFoldDB" id="A0AAE3AG98"/>
<keyword evidence="6 15" id="KW-0479">Metal-binding</keyword>
<feature type="binding site" evidence="15">
    <location>
        <begin position="216"/>
        <end position="223"/>
    </location>
    <ligand>
        <name>ATP</name>
        <dbReference type="ChEBI" id="CHEBI:30616"/>
    </ligand>
</feature>
<dbReference type="PANTHER" id="PTHR23076:SF113">
    <property type="entry name" value="ATP-DEPENDENT ZINC METALLOPROTEASE FTSH 1, CHLOROPLASTIC-RELATED"/>
    <property type="match status" value="1"/>
</dbReference>
<evidence type="ECO:0000256" key="12">
    <source>
        <dbReference type="ARBA" id="ARBA00023049"/>
    </source>
</evidence>
<dbReference type="InterPro" id="IPR003593">
    <property type="entry name" value="AAA+_ATPase"/>
</dbReference>
<dbReference type="Proteomes" id="UP001199424">
    <property type="component" value="Unassembled WGS sequence"/>
</dbReference>
<dbReference type="InterPro" id="IPR003960">
    <property type="entry name" value="ATPase_AAA_CS"/>
</dbReference>
<dbReference type="SUPFAM" id="SSF52540">
    <property type="entry name" value="P-loop containing nucleoside triphosphate hydrolases"/>
    <property type="match status" value="1"/>
</dbReference>
<feature type="active site" evidence="15">
    <location>
        <position position="439"/>
    </location>
</feature>
<dbReference type="GO" id="GO:0005886">
    <property type="term" value="C:plasma membrane"/>
    <property type="evidence" value="ECO:0007669"/>
    <property type="project" value="UniProtKB-SubCell"/>
</dbReference>
<dbReference type="FunFam" id="1.20.58.760:FF:000001">
    <property type="entry name" value="ATP-dependent zinc metalloprotease FtsH"/>
    <property type="match status" value="1"/>
</dbReference>
<feature type="binding site" evidence="15">
    <location>
        <position position="442"/>
    </location>
    <ligand>
        <name>Zn(2+)</name>
        <dbReference type="ChEBI" id="CHEBI:29105"/>
        <note>catalytic</note>
    </ligand>
</feature>
<comment type="similarity">
    <text evidence="16">Belongs to the AAA ATPase family.</text>
</comment>
<keyword evidence="7 15" id="KW-0547">Nucleotide-binding</keyword>
<keyword evidence="5 15" id="KW-0812">Transmembrane</keyword>
<proteinExistence type="inferred from homology"/>
<evidence type="ECO:0000256" key="8">
    <source>
        <dbReference type="ARBA" id="ARBA00022801"/>
    </source>
</evidence>
<comment type="subcellular location">
    <subcellularLocation>
        <location evidence="15">Cell membrane</location>
        <topology evidence="15">Multi-pass membrane protein</topology>
        <orientation evidence="15">Cytoplasmic side</orientation>
    </subcellularLocation>
    <subcellularLocation>
        <location evidence="1">Membrane</location>
    </subcellularLocation>
</comment>
<dbReference type="PANTHER" id="PTHR23076">
    <property type="entry name" value="METALLOPROTEASE M41 FTSH"/>
    <property type="match status" value="1"/>
</dbReference>
<evidence type="ECO:0000313" key="20">
    <source>
        <dbReference type="Proteomes" id="UP001199424"/>
    </source>
</evidence>
<keyword evidence="11 15" id="KW-1133">Transmembrane helix</keyword>
<keyword evidence="13 15" id="KW-0472">Membrane</keyword>
<evidence type="ECO:0000256" key="13">
    <source>
        <dbReference type="ARBA" id="ARBA00023136"/>
    </source>
</evidence>
<keyword evidence="20" id="KW-1185">Reference proteome</keyword>
<evidence type="ECO:0000256" key="10">
    <source>
        <dbReference type="ARBA" id="ARBA00022840"/>
    </source>
</evidence>
<evidence type="ECO:0000256" key="6">
    <source>
        <dbReference type="ARBA" id="ARBA00022723"/>
    </source>
</evidence>
<keyword evidence="3 15" id="KW-1003">Cell membrane</keyword>
<dbReference type="HAMAP" id="MF_01458">
    <property type="entry name" value="FtsH"/>
    <property type="match status" value="1"/>
</dbReference>
<dbReference type="Pfam" id="PF17862">
    <property type="entry name" value="AAA_lid_3"/>
    <property type="match status" value="1"/>
</dbReference>
<evidence type="ECO:0000256" key="3">
    <source>
        <dbReference type="ARBA" id="ARBA00022475"/>
    </source>
</evidence>
<evidence type="ECO:0000259" key="18">
    <source>
        <dbReference type="SMART" id="SM00382"/>
    </source>
</evidence>
<feature type="binding site" evidence="15">
    <location>
        <position position="438"/>
    </location>
    <ligand>
        <name>Zn(2+)</name>
        <dbReference type="ChEBI" id="CHEBI:29105"/>
        <note>catalytic</note>
    </ligand>
</feature>
<comment type="caution">
    <text evidence="19">The sequence shown here is derived from an EMBL/GenBank/DDBJ whole genome shotgun (WGS) entry which is preliminary data.</text>
</comment>
<dbReference type="SUPFAM" id="SSF140990">
    <property type="entry name" value="FtsH protease domain-like"/>
    <property type="match status" value="1"/>
</dbReference>
<dbReference type="EMBL" id="JAJEQC010000003">
    <property type="protein sequence ID" value="MCC2136244.1"/>
    <property type="molecule type" value="Genomic_DNA"/>
</dbReference>
<evidence type="ECO:0000256" key="9">
    <source>
        <dbReference type="ARBA" id="ARBA00022833"/>
    </source>
</evidence>
<dbReference type="FunFam" id="1.10.8.60:FF:000001">
    <property type="entry name" value="ATP-dependent zinc metalloprotease FtsH"/>
    <property type="match status" value="1"/>
</dbReference>
<feature type="domain" description="AAA+ ATPase" evidence="18">
    <location>
        <begin position="208"/>
        <end position="347"/>
    </location>
</feature>
<dbReference type="GO" id="GO:0006508">
    <property type="term" value="P:proteolysis"/>
    <property type="evidence" value="ECO:0007669"/>
    <property type="project" value="UniProtKB-KW"/>
</dbReference>
<evidence type="ECO:0000256" key="17">
    <source>
        <dbReference type="SAM" id="MobiDB-lite"/>
    </source>
</evidence>
<dbReference type="GO" id="GO:0030163">
    <property type="term" value="P:protein catabolic process"/>
    <property type="evidence" value="ECO:0007669"/>
    <property type="project" value="UniProtKB-UniRule"/>
</dbReference>
<evidence type="ECO:0000256" key="1">
    <source>
        <dbReference type="ARBA" id="ARBA00004370"/>
    </source>
</evidence>
<evidence type="ECO:0000256" key="5">
    <source>
        <dbReference type="ARBA" id="ARBA00022692"/>
    </source>
</evidence>
<dbReference type="InterPro" id="IPR041569">
    <property type="entry name" value="AAA_lid_3"/>
</dbReference>
<comment type="cofactor">
    <cofactor evidence="15">
        <name>Zn(2+)</name>
        <dbReference type="ChEBI" id="CHEBI:29105"/>
    </cofactor>
    <text evidence="15">Binds 1 zinc ion per subunit.</text>
</comment>
<organism evidence="19 20">
    <name type="scientific">Hominenteromicrobium mulieris</name>
    <dbReference type="NCBI Taxonomy" id="2885357"/>
    <lineage>
        <taxon>Bacteria</taxon>
        <taxon>Bacillati</taxon>
        <taxon>Bacillota</taxon>
        <taxon>Clostridia</taxon>
        <taxon>Eubacteriales</taxon>
        <taxon>Oscillospiraceae</taxon>
        <taxon>Hominenteromicrobium</taxon>
    </lineage>
</organism>
<dbReference type="GO" id="GO:0004176">
    <property type="term" value="F:ATP-dependent peptidase activity"/>
    <property type="evidence" value="ECO:0007669"/>
    <property type="project" value="InterPro"/>
</dbReference>
<comment type="similarity">
    <text evidence="2 15">In the C-terminal section; belongs to the peptidase M41 family.</text>
</comment>
<dbReference type="GO" id="GO:0016887">
    <property type="term" value="F:ATP hydrolysis activity"/>
    <property type="evidence" value="ECO:0007669"/>
    <property type="project" value="UniProtKB-UniRule"/>
</dbReference>
<dbReference type="SMART" id="SM00382">
    <property type="entry name" value="AAA"/>
    <property type="match status" value="1"/>
</dbReference>
<dbReference type="Gene3D" id="3.40.50.300">
    <property type="entry name" value="P-loop containing nucleotide triphosphate hydrolases"/>
    <property type="match status" value="1"/>
</dbReference>
<dbReference type="Gene3D" id="1.10.8.60">
    <property type="match status" value="1"/>
</dbReference>
<dbReference type="EC" id="3.4.24.-" evidence="15"/>
<dbReference type="NCBIfam" id="TIGR01241">
    <property type="entry name" value="FtsH_fam"/>
    <property type="match status" value="1"/>
</dbReference>
<keyword evidence="8 15" id="KW-0378">Hydrolase</keyword>
<feature type="transmembrane region" description="Helical" evidence="15">
    <location>
        <begin position="12"/>
        <end position="30"/>
    </location>
</feature>
<gene>
    <name evidence="15 19" type="primary">ftsH</name>
    <name evidence="19" type="ORF">LKD31_04335</name>
</gene>
<evidence type="ECO:0000256" key="14">
    <source>
        <dbReference type="ARBA" id="ARBA00061570"/>
    </source>
</evidence>
<feature type="region of interest" description="Disordered" evidence="17">
    <location>
        <begin position="634"/>
        <end position="657"/>
    </location>
</feature>
<dbReference type="InterPro" id="IPR003959">
    <property type="entry name" value="ATPase_AAA_core"/>
</dbReference>
<evidence type="ECO:0000256" key="16">
    <source>
        <dbReference type="RuleBase" id="RU003651"/>
    </source>
</evidence>
<evidence type="ECO:0000313" key="19">
    <source>
        <dbReference type="EMBL" id="MCC2136244.1"/>
    </source>
</evidence>
<evidence type="ECO:0000256" key="11">
    <source>
        <dbReference type="ARBA" id="ARBA00022989"/>
    </source>
</evidence>
<feature type="binding site" evidence="15">
    <location>
        <position position="514"/>
    </location>
    <ligand>
        <name>Zn(2+)</name>
        <dbReference type="ChEBI" id="CHEBI:29105"/>
        <note>catalytic</note>
    </ligand>
</feature>
<dbReference type="Pfam" id="PF00004">
    <property type="entry name" value="AAA"/>
    <property type="match status" value="1"/>
</dbReference>
<keyword evidence="9 15" id="KW-0862">Zinc</keyword>
<comment type="similarity">
    <text evidence="14 15">In the central section; belongs to the AAA ATPase family.</text>
</comment>
<dbReference type="Pfam" id="PF01434">
    <property type="entry name" value="Peptidase_M41"/>
    <property type="match status" value="1"/>
</dbReference>
<accession>A0AAE3AG98</accession>
<dbReference type="InterPro" id="IPR037219">
    <property type="entry name" value="Peptidase_M41-like"/>
</dbReference>
<dbReference type="InterPro" id="IPR000642">
    <property type="entry name" value="Peptidase_M41"/>
</dbReference>
<evidence type="ECO:0000256" key="7">
    <source>
        <dbReference type="ARBA" id="ARBA00022741"/>
    </source>
</evidence>
<dbReference type="CDD" id="cd19501">
    <property type="entry name" value="RecA-like_FtsH"/>
    <property type="match status" value="1"/>
</dbReference>
<keyword evidence="10 15" id="KW-0067">ATP-binding</keyword>
<evidence type="ECO:0000256" key="15">
    <source>
        <dbReference type="HAMAP-Rule" id="MF_01458"/>
    </source>
</evidence>
<dbReference type="Gene3D" id="1.20.58.760">
    <property type="entry name" value="Peptidase M41"/>
    <property type="match status" value="1"/>
</dbReference>
<reference evidence="19" key="1">
    <citation type="submission" date="2021-10" db="EMBL/GenBank/DDBJ databases">
        <title>Anaerobic single-cell dispensing facilitates the cultivation of human gut bacteria.</title>
        <authorList>
            <person name="Afrizal A."/>
        </authorList>
    </citation>
    <scope>NUCLEOTIDE SEQUENCE</scope>
    <source>
        <strain evidence="19">CLA-AA-H250</strain>
    </source>
</reference>
<dbReference type="InterPro" id="IPR027417">
    <property type="entry name" value="P-loop_NTPase"/>
</dbReference>
<dbReference type="PROSITE" id="PS00674">
    <property type="entry name" value="AAA"/>
    <property type="match status" value="1"/>
</dbReference>
<feature type="transmembrane region" description="Helical" evidence="15">
    <location>
        <begin position="122"/>
        <end position="142"/>
    </location>
</feature>
<keyword evidence="4 15" id="KW-0645">Protease</keyword>
<comment type="subunit">
    <text evidence="15">Homohexamer.</text>
</comment>
<dbReference type="GO" id="GO:0004222">
    <property type="term" value="F:metalloendopeptidase activity"/>
    <property type="evidence" value="ECO:0007669"/>
    <property type="project" value="InterPro"/>
</dbReference>
<name>A0AAE3AG98_9FIRM</name>
<dbReference type="GO" id="GO:0008270">
    <property type="term" value="F:zinc ion binding"/>
    <property type="evidence" value="ECO:0007669"/>
    <property type="project" value="UniProtKB-UniRule"/>
</dbReference>